<keyword evidence="6" id="KW-0239">DNA-directed DNA polymerase</keyword>
<dbReference type="GO" id="GO:0003887">
    <property type="term" value="F:DNA-directed DNA polymerase activity"/>
    <property type="evidence" value="ECO:0007669"/>
    <property type="project" value="UniProtKB-KW"/>
</dbReference>
<dbReference type="eggNOG" id="COG2812">
    <property type="taxonomic scope" value="Bacteria"/>
</dbReference>
<evidence type="ECO:0000256" key="1">
    <source>
        <dbReference type="ARBA" id="ARBA00012417"/>
    </source>
</evidence>
<dbReference type="KEGG" id="hhl:Halha_0061"/>
<name>L0K468_HALHC</name>
<evidence type="ECO:0000313" key="10">
    <source>
        <dbReference type="Proteomes" id="UP000010880"/>
    </source>
</evidence>
<gene>
    <name evidence="9" type="ordered locus">Halha_0061</name>
</gene>
<accession>L0K468</accession>
<dbReference type="Pfam" id="PF13177">
    <property type="entry name" value="DNA_pol3_delta2"/>
    <property type="match status" value="1"/>
</dbReference>
<dbReference type="GO" id="GO:0008408">
    <property type="term" value="F:3'-5' exonuclease activity"/>
    <property type="evidence" value="ECO:0007669"/>
    <property type="project" value="InterPro"/>
</dbReference>
<keyword evidence="5" id="KW-0235">DNA replication</keyword>
<evidence type="ECO:0000256" key="4">
    <source>
        <dbReference type="ARBA" id="ARBA00022695"/>
    </source>
</evidence>
<protein>
    <recommendedName>
        <fullName evidence="2">DNA polymerase III subunit delta'</fullName>
        <ecNumber evidence="1">2.7.7.7</ecNumber>
    </recommendedName>
</protein>
<dbReference type="AlphaFoldDB" id="L0K468"/>
<dbReference type="PANTHER" id="PTHR11669">
    <property type="entry name" value="REPLICATION FACTOR C / DNA POLYMERASE III GAMMA-TAU SUBUNIT"/>
    <property type="match status" value="1"/>
</dbReference>
<sequence>MSFSEVLGQDLAVSILKNSLQQGRLSHAYLFTGVEGVGKDTTAFEFAKAINCKGQANDACDSCISCRKAASGNHPDIKVLKPDGSSIKIDQMRSFQQEILYKPYESEKKVYIIHQTEKMTPEAANSLLKTLEEPPEHGIIILLTNNINQLLPTVISRCQLVRFNRVSNHLIKKRLSENYKLSEQEEELITSLATGKIKEAIALVEEKEKLKKREDIIKLILSFKDLDCLQVFRIVEKLTEYKDQIDQILHMVLVWYRDLLLLKLKKEEQVINIDYMEELKEEVAITSVEQAEKIIQLVEETKNKIRTVNVNLQLTLEVMLLKLNRLRR</sequence>
<evidence type="ECO:0000256" key="7">
    <source>
        <dbReference type="ARBA" id="ARBA00049244"/>
    </source>
</evidence>
<evidence type="ECO:0000313" key="9">
    <source>
        <dbReference type="EMBL" id="AGB40082.1"/>
    </source>
</evidence>
<dbReference type="SUPFAM" id="SSF52540">
    <property type="entry name" value="P-loop containing nucleoside triphosphate hydrolases"/>
    <property type="match status" value="1"/>
</dbReference>
<keyword evidence="10" id="KW-1185">Reference proteome</keyword>
<comment type="catalytic activity">
    <reaction evidence="7">
        <text>DNA(n) + a 2'-deoxyribonucleoside 5'-triphosphate = DNA(n+1) + diphosphate</text>
        <dbReference type="Rhea" id="RHEA:22508"/>
        <dbReference type="Rhea" id="RHEA-COMP:17339"/>
        <dbReference type="Rhea" id="RHEA-COMP:17340"/>
        <dbReference type="ChEBI" id="CHEBI:33019"/>
        <dbReference type="ChEBI" id="CHEBI:61560"/>
        <dbReference type="ChEBI" id="CHEBI:173112"/>
        <dbReference type="EC" id="2.7.7.7"/>
    </reaction>
</comment>
<dbReference type="InterPro" id="IPR027417">
    <property type="entry name" value="P-loop_NTPase"/>
</dbReference>
<dbReference type="EMBL" id="CP003359">
    <property type="protein sequence ID" value="AGB40082.1"/>
    <property type="molecule type" value="Genomic_DNA"/>
</dbReference>
<dbReference type="PANTHER" id="PTHR11669:SF8">
    <property type="entry name" value="DNA POLYMERASE III SUBUNIT DELTA"/>
    <property type="match status" value="1"/>
</dbReference>
<dbReference type="EC" id="2.7.7.7" evidence="1"/>
<dbReference type="InterPro" id="IPR050238">
    <property type="entry name" value="DNA_Rep/Repair_Clamp_Loader"/>
</dbReference>
<proteinExistence type="predicted"/>
<evidence type="ECO:0000259" key="8">
    <source>
        <dbReference type="Pfam" id="PF09115"/>
    </source>
</evidence>
<dbReference type="RefSeq" id="WP_015325810.1">
    <property type="nucleotide sequence ID" value="NC_019978.1"/>
</dbReference>
<dbReference type="OrthoDB" id="9810148at2"/>
<dbReference type="NCBIfam" id="TIGR00678">
    <property type="entry name" value="holB"/>
    <property type="match status" value="1"/>
</dbReference>
<reference evidence="10" key="1">
    <citation type="submission" date="2012-02" db="EMBL/GenBank/DDBJ databases">
        <title>The complete genome of Halobacteroides halobius DSM 5150.</title>
        <authorList>
            <person name="Lucas S."/>
            <person name="Copeland A."/>
            <person name="Lapidus A."/>
            <person name="Glavina del Rio T."/>
            <person name="Dalin E."/>
            <person name="Tice H."/>
            <person name="Bruce D."/>
            <person name="Goodwin L."/>
            <person name="Pitluck S."/>
            <person name="Peters L."/>
            <person name="Mikhailova N."/>
            <person name="Gu W."/>
            <person name="Kyrpides N."/>
            <person name="Mavromatis K."/>
            <person name="Ivanova N."/>
            <person name="Brettin T."/>
            <person name="Detter J.C."/>
            <person name="Han C."/>
            <person name="Larimer F."/>
            <person name="Land M."/>
            <person name="Hauser L."/>
            <person name="Markowitz V."/>
            <person name="Cheng J.-F."/>
            <person name="Hugenholtz P."/>
            <person name="Woyke T."/>
            <person name="Wu D."/>
            <person name="Tindall B."/>
            <person name="Pomrenke H."/>
            <person name="Brambilla E."/>
            <person name="Klenk H.-P."/>
            <person name="Eisen J.A."/>
        </authorList>
    </citation>
    <scope>NUCLEOTIDE SEQUENCE [LARGE SCALE GENOMIC DNA]</scope>
    <source>
        <strain evidence="10">ATCC 35273 / DSM 5150 / MD-1</strain>
    </source>
</reference>
<organism evidence="9 10">
    <name type="scientific">Halobacteroides halobius (strain ATCC 35273 / DSM 5150 / MD-1)</name>
    <dbReference type="NCBI Taxonomy" id="748449"/>
    <lineage>
        <taxon>Bacteria</taxon>
        <taxon>Bacillati</taxon>
        <taxon>Bacillota</taxon>
        <taxon>Clostridia</taxon>
        <taxon>Halanaerobiales</taxon>
        <taxon>Halobacteroidaceae</taxon>
        <taxon>Halobacteroides</taxon>
    </lineage>
</organism>
<evidence type="ECO:0000256" key="3">
    <source>
        <dbReference type="ARBA" id="ARBA00022679"/>
    </source>
</evidence>
<evidence type="ECO:0000256" key="6">
    <source>
        <dbReference type="ARBA" id="ARBA00022932"/>
    </source>
</evidence>
<dbReference type="InterPro" id="IPR004622">
    <property type="entry name" value="DNA_pol_HolB"/>
</dbReference>
<dbReference type="Proteomes" id="UP000010880">
    <property type="component" value="Chromosome"/>
</dbReference>
<dbReference type="FunFam" id="3.40.50.300:FF:001255">
    <property type="entry name" value="DNA polymerase III subunit delta"/>
    <property type="match status" value="1"/>
</dbReference>
<dbReference type="GO" id="GO:0006261">
    <property type="term" value="P:DNA-templated DNA replication"/>
    <property type="evidence" value="ECO:0007669"/>
    <property type="project" value="TreeGrafter"/>
</dbReference>
<dbReference type="InterPro" id="IPR015199">
    <property type="entry name" value="DNA_pol_III_delta_C"/>
</dbReference>
<dbReference type="Gene3D" id="3.40.50.300">
    <property type="entry name" value="P-loop containing nucleotide triphosphate hydrolases"/>
    <property type="match status" value="1"/>
</dbReference>
<dbReference type="GO" id="GO:0003677">
    <property type="term" value="F:DNA binding"/>
    <property type="evidence" value="ECO:0007669"/>
    <property type="project" value="InterPro"/>
</dbReference>
<dbReference type="GO" id="GO:0009360">
    <property type="term" value="C:DNA polymerase III complex"/>
    <property type="evidence" value="ECO:0007669"/>
    <property type="project" value="InterPro"/>
</dbReference>
<dbReference type="HOGENOM" id="CLU_006229_4_5_9"/>
<keyword evidence="4" id="KW-0548">Nucleotidyltransferase</keyword>
<dbReference type="STRING" id="748449.Halha_0061"/>
<evidence type="ECO:0000256" key="2">
    <source>
        <dbReference type="ARBA" id="ARBA00014363"/>
    </source>
</evidence>
<keyword evidence="3" id="KW-0808">Transferase</keyword>
<dbReference type="Pfam" id="PF09115">
    <property type="entry name" value="DNApol3-delta_C"/>
    <property type="match status" value="1"/>
</dbReference>
<evidence type="ECO:0000256" key="5">
    <source>
        <dbReference type="ARBA" id="ARBA00022705"/>
    </source>
</evidence>
<feature type="domain" description="DNA polymerase III delta subunit C-terminal" evidence="8">
    <location>
        <begin position="208"/>
        <end position="323"/>
    </location>
</feature>